<protein>
    <submittedName>
        <fullName evidence="2">Uncharacterized protein</fullName>
    </submittedName>
</protein>
<gene>
    <name evidence="2" type="ORF">CJ030_MR7G000152</name>
</gene>
<comment type="caution">
    <text evidence="2">The sequence shown here is derived from an EMBL/GenBank/DDBJ whole genome shotgun (WGS) entry which is preliminary data.</text>
</comment>
<evidence type="ECO:0000256" key="1">
    <source>
        <dbReference type="SAM" id="MobiDB-lite"/>
    </source>
</evidence>
<keyword evidence="3" id="KW-1185">Reference proteome</keyword>
<organism evidence="2 3">
    <name type="scientific">Morella rubra</name>
    <name type="common">Chinese bayberry</name>
    <dbReference type="NCBI Taxonomy" id="262757"/>
    <lineage>
        <taxon>Eukaryota</taxon>
        <taxon>Viridiplantae</taxon>
        <taxon>Streptophyta</taxon>
        <taxon>Embryophyta</taxon>
        <taxon>Tracheophyta</taxon>
        <taxon>Spermatophyta</taxon>
        <taxon>Magnoliopsida</taxon>
        <taxon>eudicotyledons</taxon>
        <taxon>Gunneridae</taxon>
        <taxon>Pentapetalae</taxon>
        <taxon>rosids</taxon>
        <taxon>fabids</taxon>
        <taxon>Fagales</taxon>
        <taxon>Myricaceae</taxon>
        <taxon>Morella</taxon>
    </lineage>
</organism>
<dbReference type="Proteomes" id="UP000516437">
    <property type="component" value="Chromosome 7"/>
</dbReference>
<accession>A0A6A1V650</accession>
<evidence type="ECO:0000313" key="2">
    <source>
        <dbReference type="EMBL" id="KAB1208294.1"/>
    </source>
</evidence>
<evidence type="ECO:0000313" key="3">
    <source>
        <dbReference type="Proteomes" id="UP000516437"/>
    </source>
</evidence>
<dbReference type="AlphaFoldDB" id="A0A6A1V650"/>
<dbReference type="EMBL" id="RXIC02000025">
    <property type="protein sequence ID" value="KAB1208294.1"/>
    <property type="molecule type" value="Genomic_DNA"/>
</dbReference>
<sequence>MKHHTFTLSPEQQNHSMKHFLHAKGVFKLSLCFANDEIVIKQDYHNSLMTLAIEISFQPSASSPKVLDAGSEMSIEESGLSRML</sequence>
<reference evidence="2 3" key="1">
    <citation type="journal article" date="2019" name="Plant Biotechnol. J.">
        <title>The red bayberry genome and genetic basis of sex determination.</title>
        <authorList>
            <person name="Jia H.M."/>
            <person name="Jia H.J."/>
            <person name="Cai Q.L."/>
            <person name="Wang Y."/>
            <person name="Zhao H.B."/>
            <person name="Yang W.F."/>
            <person name="Wang G.Y."/>
            <person name="Li Y.H."/>
            <person name="Zhan D.L."/>
            <person name="Shen Y.T."/>
            <person name="Niu Q.F."/>
            <person name="Chang L."/>
            <person name="Qiu J."/>
            <person name="Zhao L."/>
            <person name="Xie H.B."/>
            <person name="Fu W.Y."/>
            <person name="Jin J."/>
            <person name="Li X.W."/>
            <person name="Jiao Y."/>
            <person name="Zhou C.C."/>
            <person name="Tu T."/>
            <person name="Chai C.Y."/>
            <person name="Gao J.L."/>
            <person name="Fan L.J."/>
            <person name="van de Weg E."/>
            <person name="Wang J.Y."/>
            <person name="Gao Z.S."/>
        </authorList>
    </citation>
    <scope>NUCLEOTIDE SEQUENCE [LARGE SCALE GENOMIC DNA]</scope>
    <source>
        <tissue evidence="2">Leaves</tissue>
    </source>
</reference>
<name>A0A6A1V650_9ROSI</name>
<proteinExistence type="predicted"/>
<feature type="region of interest" description="Disordered" evidence="1">
    <location>
        <begin position="61"/>
        <end position="84"/>
    </location>
</feature>